<evidence type="ECO:0000256" key="6">
    <source>
        <dbReference type="ARBA" id="ARBA00023316"/>
    </source>
</evidence>
<evidence type="ECO:0000313" key="9">
    <source>
        <dbReference type="Proteomes" id="UP000031937"/>
    </source>
</evidence>
<dbReference type="Pfam" id="PF13480">
    <property type="entry name" value="Acetyltransf_6"/>
    <property type="match status" value="1"/>
</dbReference>
<dbReference type="SUPFAM" id="SSF55729">
    <property type="entry name" value="Acyl-CoA N-acyltransferases (Nat)"/>
    <property type="match status" value="1"/>
</dbReference>
<dbReference type="InterPro" id="IPR038740">
    <property type="entry name" value="BioF2-like_GNAT_dom"/>
</dbReference>
<dbReference type="EMBL" id="JPIT01000016">
    <property type="protein sequence ID" value="KIO46306.1"/>
    <property type="molecule type" value="Genomic_DNA"/>
</dbReference>
<comment type="caution">
    <text evidence="8">The sequence shown here is derived from an EMBL/GenBank/DDBJ whole genome shotgun (WGS) entry which is preliminary data.</text>
</comment>
<sequence>MIQICDDVNQIDLYQWSKLLEKSVKASFFHSYGYCKALIESKEIMPVIIAVENEQKEITALTIGELANESKRVPFLSKRLLILDAPLYEDIESLLYLVRHLKKINAGLFVQIRTFFPFSENEQSVYMKFGFVLSDHLNAYISLTNKTNDTIWTLLKKDKRKGIKKAEEKFNIDVREYNSVNQSIDVFYEMQAKLFKRKRHALKSKDYFYNLLREAKGTIKIVFAIYEGIPIASQLYVVYNKKITALYTATLEEHLEKHAGDLLIWYLLKEGIKNKCDYFDFGGGGNPNYKYGPREYKERFGTVFENVGRFTLSKSFWYKVVMFGYNLMLKK</sequence>
<keyword evidence="6" id="KW-0961">Cell wall biogenesis/degradation</keyword>
<gene>
    <name evidence="8" type="ORF">IE90_05805</name>
</gene>
<dbReference type="PANTHER" id="PTHR36174:SF1">
    <property type="entry name" value="LIPID II:GLYCINE GLYCYLTRANSFERASE"/>
    <property type="match status" value="1"/>
</dbReference>
<evidence type="ECO:0000256" key="2">
    <source>
        <dbReference type="ARBA" id="ARBA00022679"/>
    </source>
</evidence>
<keyword evidence="4" id="KW-0573">Peptidoglycan synthesis</keyword>
<keyword evidence="2" id="KW-0808">Transferase</keyword>
<evidence type="ECO:0000256" key="3">
    <source>
        <dbReference type="ARBA" id="ARBA00022960"/>
    </source>
</evidence>
<evidence type="ECO:0000259" key="7">
    <source>
        <dbReference type="Pfam" id="PF13480"/>
    </source>
</evidence>
<evidence type="ECO:0000313" key="8">
    <source>
        <dbReference type="EMBL" id="KIO46306.1"/>
    </source>
</evidence>
<dbReference type="Proteomes" id="UP000031937">
    <property type="component" value="Unassembled WGS sequence"/>
</dbReference>
<reference evidence="8 9" key="1">
    <citation type="submission" date="2014-07" db="EMBL/GenBank/DDBJ databases">
        <title>Porphyromonadaceae bacterium OUH 334697 = ATCC BAA-2682 = DSM 28341 draft genome.</title>
        <authorList>
            <person name="Sydenham T.V."/>
            <person name="Hasman H."/>
            <person name="Justesen U.S."/>
        </authorList>
    </citation>
    <scope>NUCLEOTIDE SEQUENCE [LARGE SCALE GENOMIC DNA]</scope>
    <source>
        <strain evidence="8 9">OUH 334697</strain>
    </source>
</reference>
<dbReference type="GO" id="GO:0071555">
    <property type="term" value="P:cell wall organization"/>
    <property type="evidence" value="ECO:0007669"/>
    <property type="project" value="UniProtKB-KW"/>
</dbReference>
<evidence type="ECO:0000256" key="1">
    <source>
        <dbReference type="ARBA" id="ARBA00009943"/>
    </source>
</evidence>
<proteinExistence type="inferred from homology"/>
<keyword evidence="3" id="KW-0133">Cell shape</keyword>
<dbReference type="AlphaFoldDB" id="A0AB34R446"/>
<dbReference type="PROSITE" id="PS51191">
    <property type="entry name" value="FEMABX"/>
    <property type="match status" value="1"/>
</dbReference>
<dbReference type="Gene3D" id="3.40.630.30">
    <property type="match status" value="1"/>
</dbReference>
<dbReference type="GO" id="GO:0016755">
    <property type="term" value="F:aminoacyltransferase activity"/>
    <property type="evidence" value="ECO:0007669"/>
    <property type="project" value="InterPro"/>
</dbReference>
<evidence type="ECO:0000256" key="5">
    <source>
        <dbReference type="ARBA" id="ARBA00023315"/>
    </source>
</evidence>
<feature type="domain" description="BioF2-like acetyltransferase" evidence="7">
    <location>
        <begin position="157"/>
        <end position="290"/>
    </location>
</feature>
<accession>A0AB34R446</accession>
<organism evidence="8 9">
    <name type="scientific">Sanguibacteroides justesenii</name>
    <dbReference type="NCBI Taxonomy" id="1547597"/>
    <lineage>
        <taxon>Bacteria</taxon>
        <taxon>Pseudomonadati</taxon>
        <taxon>Bacteroidota</taxon>
        <taxon>Bacteroidia</taxon>
        <taxon>Bacteroidales</taxon>
        <taxon>Porphyromonadaceae</taxon>
        <taxon>Sanguibacteroides</taxon>
    </lineage>
</organism>
<comment type="similarity">
    <text evidence="1">Belongs to the FemABX family.</text>
</comment>
<name>A0AB34R446_9PORP</name>
<dbReference type="InterPro" id="IPR016181">
    <property type="entry name" value="Acyl_CoA_acyltransferase"/>
</dbReference>
<protein>
    <recommendedName>
        <fullName evidence="7">BioF2-like acetyltransferase domain-containing protein</fullName>
    </recommendedName>
</protein>
<dbReference type="InterPro" id="IPR050644">
    <property type="entry name" value="PG_Glycine_Bridge_Synth"/>
</dbReference>
<evidence type="ECO:0000256" key="4">
    <source>
        <dbReference type="ARBA" id="ARBA00022984"/>
    </source>
</evidence>
<dbReference type="PANTHER" id="PTHR36174">
    <property type="entry name" value="LIPID II:GLYCINE GLYCYLTRANSFERASE"/>
    <property type="match status" value="1"/>
</dbReference>
<keyword evidence="5" id="KW-0012">Acyltransferase</keyword>
<dbReference type="GO" id="GO:0009252">
    <property type="term" value="P:peptidoglycan biosynthetic process"/>
    <property type="evidence" value="ECO:0007669"/>
    <property type="project" value="UniProtKB-KW"/>
</dbReference>
<dbReference type="GO" id="GO:0008360">
    <property type="term" value="P:regulation of cell shape"/>
    <property type="evidence" value="ECO:0007669"/>
    <property type="project" value="UniProtKB-KW"/>
</dbReference>
<dbReference type="InterPro" id="IPR003447">
    <property type="entry name" value="FEMABX"/>
</dbReference>